<dbReference type="Gene3D" id="3.30.460.10">
    <property type="entry name" value="Beta Polymerase, domain 2"/>
    <property type="match status" value="1"/>
</dbReference>
<dbReference type="GO" id="GO:0042256">
    <property type="term" value="P:cytosolic ribosome assembly"/>
    <property type="evidence" value="ECO:0007669"/>
    <property type="project" value="UniProtKB-UniRule"/>
</dbReference>
<proteinExistence type="inferred from homology"/>
<dbReference type="EMBL" id="FLLR01000005">
    <property type="protein sequence ID" value="SBO13865.1"/>
    <property type="molecule type" value="Genomic_DNA"/>
</dbReference>
<keyword evidence="2" id="KW-0678">Repressor</keyword>
<comment type="similarity">
    <text evidence="1 2">Belongs to the Iojap/RsfS family.</text>
</comment>
<evidence type="ECO:0000313" key="3">
    <source>
        <dbReference type="EMBL" id="CEG20396.1"/>
    </source>
</evidence>
<keyword evidence="2" id="KW-0963">Cytoplasm</keyword>
<evidence type="ECO:0000256" key="1">
    <source>
        <dbReference type="ARBA" id="ARBA00010574"/>
    </source>
</evidence>
<dbReference type="InterPro" id="IPR004394">
    <property type="entry name" value="Iojap/RsfS/C7orf30"/>
</dbReference>
<name>A0A098EGC2_ANAPH</name>
<dbReference type="AlphaFoldDB" id="A0A098EGC2"/>
<dbReference type="GO" id="GO:0043023">
    <property type="term" value="F:ribosomal large subunit binding"/>
    <property type="evidence" value="ECO:0007669"/>
    <property type="project" value="TreeGrafter"/>
</dbReference>
<evidence type="ECO:0000256" key="2">
    <source>
        <dbReference type="HAMAP-Rule" id="MF_01477"/>
    </source>
</evidence>
<accession>A0A098EGC2</accession>
<dbReference type="Proteomes" id="UP000055047">
    <property type="component" value="Unassembled WGS sequence"/>
</dbReference>
<reference evidence="6" key="3">
    <citation type="submission" date="2016-03" db="EMBL/GenBank/DDBJ databases">
        <authorList>
            <person name="Loux Valentin"/>
        </authorList>
    </citation>
    <scope>NUCLEOTIDE SEQUENCE [LARGE SCALE GENOMIC DNA]</scope>
    <source>
        <strain evidence="6">C1</strain>
    </source>
</reference>
<comment type="subunit">
    <text evidence="2">Interacts with ribosomal protein uL14 (rplN).</text>
</comment>
<gene>
    <name evidence="2 3" type="primary">rsfS</name>
    <name evidence="4" type="ORF">ANAPC1_00203</name>
    <name evidence="3" type="ORF">ANAPHAGO_00138</name>
</gene>
<dbReference type="InterPro" id="IPR043519">
    <property type="entry name" value="NT_sf"/>
</dbReference>
<dbReference type="SUPFAM" id="SSF81301">
    <property type="entry name" value="Nucleotidyltransferase"/>
    <property type="match status" value="1"/>
</dbReference>
<comment type="function">
    <text evidence="2">Functions as a ribosomal silencing factor. Interacts with ribosomal protein uL14 (rplN), blocking formation of intersubunit bridge B8. Prevents association of the 30S and 50S ribosomal subunits and the formation of functional ribosomes, thus repressing translation.</text>
</comment>
<sequence>MFTSTENLKDLVVAVLDEHSARDIAALDVRDRCQLTEYIIVSSGNSTSHVKALAEHVKKKVAHYSKKHIEGLDEGNWVVITLNNVIVHIFREEVREYYKLEDLWSKNLANVNPVQGEKPNDVLDDTL</sequence>
<dbReference type="EMBL" id="CCXQ01000008">
    <property type="protein sequence ID" value="CEG20396.1"/>
    <property type="molecule type" value="Genomic_DNA"/>
</dbReference>
<comment type="subcellular location">
    <subcellularLocation>
        <location evidence="2">Cytoplasm</location>
    </subcellularLocation>
</comment>
<dbReference type="PANTHER" id="PTHR21043:SF0">
    <property type="entry name" value="MITOCHONDRIAL ASSEMBLY OF RIBOSOMAL LARGE SUBUNIT PROTEIN 1"/>
    <property type="match status" value="1"/>
</dbReference>
<evidence type="ECO:0000313" key="5">
    <source>
        <dbReference type="Proteomes" id="UP000055047"/>
    </source>
</evidence>
<dbReference type="Pfam" id="PF02410">
    <property type="entry name" value="RsfS"/>
    <property type="match status" value="1"/>
</dbReference>
<dbReference type="HAMAP" id="MF_01477">
    <property type="entry name" value="Iojap_RsfS"/>
    <property type="match status" value="1"/>
</dbReference>
<organism evidence="3 5">
    <name type="scientific">Anaplasma phagocytophilum</name>
    <name type="common">Ehrlichia phagocytophila</name>
    <dbReference type="NCBI Taxonomy" id="948"/>
    <lineage>
        <taxon>Bacteria</taxon>
        <taxon>Pseudomonadati</taxon>
        <taxon>Pseudomonadota</taxon>
        <taxon>Alphaproteobacteria</taxon>
        <taxon>Rickettsiales</taxon>
        <taxon>Anaplasmataceae</taxon>
        <taxon>Anaplasma</taxon>
        <taxon>phagocytophilum group</taxon>
    </lineage>
</organism>
<dbReference type="NCBIfam" id="TIGR00090">
    <property type="entry name" value="rsfS_iojap_ybeB"/>
    <property type="match status" value="1"/>
</dbReference>
<reference evidence="3 5" key="1">
    <citation type="submission" date="2014-09" db="EMBL/GenBank/DDBJ databases">
        <authorList>
            <person name="Loux Valentin"/>
            <person name="Dugat Thibaut"/>
        </authorList>
    </citation>
    <scope>NUCLEOTIDE SEQUENCE [LARGE SCALE GENOMIC DNA]</scope>
    <source>
        <strain evidence="3 5">BOV-10_179</strain>
    </source>
</reference>
<dbReference type="GO" id="GO:0017148">
    <property type="term" value="P:negative regulation of translation"/>
    <property type="evidence" value="ECO:0007669"/>
    <property type="project" value="UniProtKB-UniRule"/>
</dbReference>
<protein>
    <recommendedName>
        <fullName evidence="2">Ribosomal silencing factor RsfS</fullName>
    </recommendedName>
</protein>
<evidence type="ECO:0000313" key="4">
    <source>
        <dbReference type="EMBL" id="SBO13865.1"/>
    </source>
</evidence>
<dbReference type="GO" id="GO:0005737">
    <property type="term" value="C:cytoplasm"/>
    <property type="evidence" value="ECO:0007669"/>
    <property type="project" value="UniProtKB-SubCell"/>
</dbReference>
<dbReference type="RefSeq" id="WP_044142447.1">
    <property type="nucleotide sequence ID" value="NZ_CCXQ01000008.1"/>
</dbReference>
<dbReference type="GO" id="GO:0090071">
    <property type="term" value="P:negative regulation of ribosome biogenesis"/>
    <property type="evidence" value="ECO:0007669"/>
    <property type="project" value="UniProtKB-UniRule"/>
</dbReference>
<keyword evidence="2" id="KW-0810">Translation regulation</keyword>
<dbReference type="PANTHER" id="PTHR21043">
    <property type="entry name" value="IOJAP SUPERFAMILY ORTHOLOG"/>
    <property type="match status" value="1"/>
</dbReference>
<evidence type="ECO:0000313" key="6">
    <source>
        <dbReference type="Proteomes" id="UP000078419"/>
    </source>
</evidence>
<dbReference type="Proteomes" id="UP000078419">
    <property type="component" value="Unassembled WGS sequence"/>
</dbReference>
<reference evidence="4" key="2">
    <citation type="submission" date="2016-03" db="EMBL/GenBank/DDBJ databases">
        <authorList>
            <person name="Loux V."/>
        </authorList>
    </citation>
    <scope>NUCLEOTIDE SEQUENCE</scope>
    <source>
        <strain evidence="4">C1</strain>
    </source>
</reference>